<dbReference type="NCBIfam" id="TIGR00293">
    <property type="entry name" value="prefoldin subunit alpha"/>
    <property type="match status" value="1"/>
</dbReference>
<keyword evidence="3" id="KW-1185">Reference proteome</keyword>
<dbReference type="EMBL" id="KV453909">
    <property type="protein sequence ID" value="ODV81405.1"/>
    <property type="molecule type" value="Genomic_DNA"/>
</dbReference>
<dbReference type="Gene3D" id="1.10.287.370">
    <property type="match status" value="1"/>
</dbReference>
<reference evidence="3" key="1">
    <citation type="submission" date="2016-05" db="EMBL/GenBank/DDBJ databases">
        <title>Comparative genomics of biotechnologically important yeasts.</title>
        <authorList>
            <consortium name="DOE Joint Genome Institute"/>
            <person name="Riley R."/>
            <person name="Haridas S."/>
            <person name="Wolfe K.H."/>
            <person name="Lopes M.R."/>
            <person name="Hittinger C.T."/>
            <person name="Goker M."/>
            <person name="Salamov A."/>
            <person name="Wisecaver J."/>
            <person name="Long T.M."/>
            <person name="Aerts A.L."/>
            <person name="Barry K."/>
            <person name="Choi C."/>
            <person name="Clum A."/>
            <person name="Coughlan A.Y."/>
            <person name="Deshpande S."/>
            <person name="Douglass A.P."/>
            <person name="Hanson S.J."/>
            <person name="Klenk H.-P."/>
            <person name="Labutti K."/>
            <person name="Lapidus A."/>
            <person name="Lindquist E."/>
            <person name="Lipzen A."/>
            <person name="Meier-Kolthoff J.P."/>
            <person name="Ohm R.A."/>
            <person name="Otillar R.P."/>
            <person name="Pangilinan J."/>
            <person name="Peng Y."/>
            <person name="Rokas A."/>
            <person name="Rosa C.A."/>
            <person name="Scheuner C."/>
            <person name="Sibirny A.A."/>
            <person name="Slot J.C."/>
            <person name="Stielow J.B."/>
            <person name="Sun H."/>
            <person name="Kurtzman C.P."/>
            <person name="Blackwell M."/>
            <person name="Grigoriev I.V."/>
            <person name="Jeffries T.W."/>
        </authorList>
    </citation>
    <scope>NUCLEOTIDE SEQUENCE [LARGE SCALE GENOMIC DNA]</scope>
    <source>
        <strain evidence="3">NRRL Y-17324</strain>
    </source>
</reference>
<proteinExistence type="inferred from homology"/>
<dbReference type="GO" id="GO:1990113">
    <property type="term" value="P:RNA polymerase I assembly"/>
    <property type="evidence" value="ECO:0007669"/>
    <property type="project" value="TreeGrafter"/>
</dbReference>
<dbReference type="STRING" id="984487.A0A1E4SPI2"/>
<dbReference type="RefSeq" id="XP_020066527.1">
    <property type="nucleotide sequence ID" value="XM_020211336.1"/>
</dbReference>
<dbReference type="GO" id="GO:0051286">
    <property type="term" value="C:cell tip"/>
    <property type="evidence" value="ECO:0007669"/>
    <property type="project" value="EnsemblFungi"/>
</dbReference>
<dbReference type="InterPro" id="IPR004127">
    <property type="entry name" value="Prefoldin_subunit_alpha"/>
</dbReference>
<dbReference type="GO" id="GO:0016272">
    <property type="term" value="C:prefoldin complex"/>
    <property type="evidence" value="ECO:0007669"/>
    <property type="project" value="EnsemblFungi"/>
</dbReference>
<dbReference type="GO" id="GO:0032153">
    <property type="term" value="C:cell division site"/>
    <property type="evidence" value="ECO:0007669"/>
    <property type="project" value="EnsemblFungi"/>
</dbReference>
<dbReference type="GO" id="GO:0051082">
    <property type="term" value="F:unfolded protein binding"/>
    <property type="evidence" value="ECO:0007669"/>
    <property type="project" value="InterPro"/>
</dbReference>
<dbReference type="GO" id="GO:0007021">
    <property type="term" value="P:tubulin complex assembly"/>
    <property type="evidence" value="ECO:0007669"/>
    <property type="project" value="EnsemblFungi"/>
</dbReference>
<dbReference type="GO" id="GO:0032968">
    <property type="term" value="P:positive regulation of transcription elongation by RNA polymerase II"/>
    <property type="evidence" value="ECO:0007669"/>
    <property type="project" value="EnsemblFungi"/>
</dbReference>
<evidence type="ECO:0000313" key="2">
    <source>
        <dbReference type="EMBL" id="ODV81405.1"/>
    </source>
</evidence>
<dbReference type="InterPro" id="IPR009053">
    <property type="entry name" value="Prefoldin"/>
</dbReference>
<dbReference type="PANTHER" id="PTHR12674">
    <property type="entry name" value="PREFOLDIN SUBUNIT 5"/>
    <property type="match status" value="1"/>
</dbReference>
<dbReference type="GO" id="GO:1990114">
    <property type="term" value="P:RNA polymerase II core complex assembly"/>
    <property type="evidence" value="ECO:0007669"/>
    <property type="project" value="TreeGrafter"/>
</dbReference>
<dbReference type="AlphaFoldDB" id="A0A1E4SPI2"/>
<comment type="similarity">
    <text evidence="1">Belongs to the prefoldin subunit alpha family.</text>
</comment>
<dbReference type="CDD" id="cd23157">
    <property type="entry name" value="Prefoldin_5"/>
    <property type="match status" value="1"/>
</dbReference>
<name>A0A1E4SPI2_9ASCO</name>
<sequence>MAAPQQQIDLTKLQPQQLVEVRKQIDQEIQHFTQSLQALQTAQAKLRDCVASIDNLEKSQDGTGSKDLLVPLTSSLYLPGQVVKKNEYLVDIGTGYFVEKNAPDAKKVYDVKIVKLSEDGAKLKDILMSKNEMLNRVNMVLRDKMVEYEAQQKN</sequence>
<evidence type="ECO:0000313" key="3">
    <source>
        <dbReference type="Proteomes" id="UP000094285"/>
    </source>
</evidence>
<dbReference type="InterPro" id="IPR011599">
    <property type="entry name" value="PFD_alpha_archaea"/>
</dbReference>
<dbReference type="Pfam" id="PF02996">
    <property type="entry name" value="Prefoldin"/>
    <property type="match status" value="1"/>
</dbReference>
<dbReference type="PANTHER" id="PTHR12674:SF2">
    <property type="entry name" value="PREFOLDIN SUBUNIT 5"/>
    <property type="match status" value="1"/>
</dbReference>
<dbReference type="GeneID" id="30985472"/>
<dbReference type="GO" id="GO:0006457">
    <property type="term" value="P:protein folding"/>
    <property type="evidence" value="ECO:0007669"/>
    <property type="project" value="InterPro"/>
</dbReference>
<protein>
    <submittedName>
        <fullName evidence="2">Subunit of tubulin prefoldin</fullName>
    </submittedName>
</protein>
<dbReference type="SUPFAM" id="SSF46579">
    <property type="entry name" value="Prefoldin"/>
    <property type="match status" value="1"/>
</dbReference>
<dbReference type="GO" id="GO:0015631">
    <property type="term" value="F:tubulin binding"/>
    <property type="evidence" value="ECO:0007669"/>
    <property type="project" value="EnsemblFungi"/>
</dbReference>
<organism evidence="2 3">
    <name type="scientific">Suhomyces tanzawaensis NRRL Y-17324</name>
    <dbReference type="NCBI Taxonomy" id="984487"/>
    <lineage>
        <taxon>Eukaryota</taxon>
        <taxon>Fungi</taxon>
        <taxon>Dikarya</taxon>
        <taxon>Ascomycota</taxon>
        <taxon>Saccharomycotina</taxon>
        <taxon>Pichiomycetes</taxon>
        <taxon>Debaryomycetaceae</taxon>
        <taxon>Suhomyces</taxon>
    </lineage>
</organism>
<dbReference type="Proteomes" id="UP000094285">
    <property type="component" value="Unassembled WGS sequence"/>
</dbReference>
<dbReference type="OrthoDB" id="10267474at2759"/>
<dbReference type="GO" id="GO:0005737">
    <property type="term" value="C:cytoplasm"/>
    <property type="evidence" value="ECO:0007669"/>
    <property type="project" value="EnsemblFungi"/>
</dbReference>
<accession>A0A1E4SPI2</accession>
<dbReference type="GO" id="GO:1990115">
    <property type="term" value="P:RNA polymerase III assembly"/>
    <property type="evidence" value="ECO:0007669"/>
    <property type="project" value="TreeGrafter"/>
</dbReference>
<gene>
    <name evidence="2" type="ORF">CANTADRAFT_87401</name>
</gene>
<evidence type="ECO:0000256" key="1">
    <source>
        <dbReference type="ARBA" id="ARBA00010048"/>
    </source>
</evidence>